<dbReference type="EMBL" id="FQUU01000014">
    <property type="protein sequence ID" value="SHF62809.1"/>
    <property type="molecule type" value="Genomic_DNA"/>
</dbReference>
<feature type="transmembrane region" description="Helical" evidence="5">
    <location>
        <begin position="21"/>
        <end position="41"/>
    </location>
</feature>
<keyword evidence="2 5" id="KW-0812">Transmembrane</keyword>
<keyword evidence="4 5" id="KW-0472">Membrane</keyword>
<evidence type="ECO:0000256" key="5">
    <source>
        <dbReference type="SAM" id="Phobius"/>
    </source>
</evidence>
<keyword evidence="3 5" id="KW-1133">Transmembrane helix</keyword>
<dbReference type="InterPro" id="IPR007452">
    <property type="entry name" value="TamB_C"/>
</dbReference>
<dbReference type="STRING" id="1121884.SAMN02745131_03137"/>
<protein>
    <recommendedName>
        <fullName evidence="6">Translocation and assembly module TamB C-terminal domain-containing protein</fullName>
    </recommendedName>
</protein>
<reference evidence="7 8" key="1">
    <citation type="submission" date="2016-11" db="EMBL/GenBank/DDBJ databases">
        <authorList>
            <person name="Jaros S."/>
            <person name="Januszkiewicz K."/>
            <person name="Wedrychowicz H."/>
        </authorList>
    </citation>
    <scope>NUCLEOTIDE SEQUENCE [LARGE SCALE GENOMIC DNA]</scope>
    <source>
        <strain evidence="7 8">DSM 18119</strain>
    </source>
</reference>
<gene>
    <name evidence="7" type="ORF">SAMN02745131_03137</name>
</gene>
<organism evidence="7 8">
    <name type="scientific">Flavisolibacter ginsengisoli DSM 18119</name>
    <dbReference type="NCBI Taxonomy" id="1121884"/>
    <lineage>
        <taxon>Bacteria</taxon>
        <taxon>Pseudomonadati</taxon>
        <taxon>Bacteroidota</taxon>
        <taxon>Chitinophagia</taxon>
        <taxon>Chitinophagales</taxon>
        <taxon>Chitinophagaceae</taxon>
        <taxon>Flavisolibacter</taxon>
    </lineage>
</organism>
<sequence>MEEESKQINYPAKIARIILKIILFLFLFIIVIFLLVLTPPVQRFMTSKAENYLQNKLKTKVNIGSISFGLSGKVNLQDVYIEDKTKDTLISGGSIKSHINFLKLFSNEVQIKDIELQNITAKIKRIAPDTLFNYQFIVDAFVSEKTKVPDTAQSAPLKLSISDVALDNIRLKFRDDITGNDMFAHIGNLSATIDTLDPYTYHFDIPSIIARNVQATVKQYKPLVKSEPLSKDLADASQPVPYKLTLGTIDLSKINVQFDNDISAFYSTVSIGQLKADTRLVDLQNNKIYLDELSLKNTKSVVRLGKQETANVITKEVSQEVVAQKTQGWDFKIDKLSIDNNTVRFDNDAQQPISHGMDYAHILANDITLHAENLVLNPDSVRATITAGTMKEKSGFDLQEFKGDLLYANNQTYFKDLYIKTPGTDIQKSLVLEYASLDALKKKPAETVFNIELLNSHVQVKDILVFAPQLRSNPALSNPNEIWNLNVIGSGTLNRLYFETLQFSGLGNTQIDAKGTLVGVMNPAQAGGNFIINRFHTTQSDIALFTGQRLSNAQVNLPEAFDITGTINGNSGKLNTNLNVNSTAGSLAIVGSFANLMSPSSISYNANVRTNGLRIGSILRQQATIGTVSGVFSVNGKGITPKTMDTKFKADLNSLGYNNYQYHNINVSGTLKGTSFTAVADINDPNADMNLTTSGNFGSTTSFKVNGMVDSIKLLPLHFATQPVIFRGQIDGTVANLNPDYLDANILITRALLVSGNSRLPLDSVQLISGRSDSANYMRFSSGIANAQLNGQYRFSDLGNIIQSTIQPYFSVEAPAQVATVKPYDFTFSINVNYDPILSTFVPGLTAMDTIYAEGSFSNVRGMQAKMTTNQITYNGNQMSDLVVQANTSVTGLRITANVAHLKSGNAFDVYNTSIDATALHNVIDFKLGINDISNKNKYYLSGIFNQPAPGTYSLKLRPDSLLLNYDKWTVPQDNLLTFSTTNISATNFVLQKGTQQLSIASLSGNSPSPLQVSFKDFRLATITGFIKSDSLVADGVINGNVTFKNLLEAPVFTSDLTINDLSMNKDTIGNAHFLVNTSDGIRYNANATITGRGNDINLVGSMTQKGKEVVLDMNLAVRQLQLNTIQGAMATVFTNASGSVNGDIRVIGNLSNPDIKGDLNFNKASFALTMLGSQFNIDNEKLSVSEDGFTFQSFSIKDSANNALTLNGSINTNNFINYRFNLYVNADNFLLLNSKKLPNSIYYGRLNISSDLHLSGTEQRPVLDGALSVNDGTTLSLVIPQAEPGVVQREGVVEFVDMKAPENDSLFKRYDSLNYSRLLGMDIAVNLEIKKEAVFNIIVDEANGDFLNVRGEALLSSGIDPSGKITLVGTYTLEEGAYELSFNFLKRRFDIEKGSKIIWTGAPTTAELDVRAIYIANTSPLDLVQDQIAAATPAIRNTYLQKLPFEVHLTLTGELMLPKVAFDIVLPENKNYGVSNDIVTQVQSRLTQIRTDQGEVNKQVFSLLLLGRFVGEDPFQSSGGGFSAGTYARQSVSKLLTEQLNSLAGGLIQGVDLNFDVASTEDYTTGERRNRTDLNIGLSKRLLNDRLQVTVGSNFELEGPQNSNQKNNNIAGNVAVNYQLSKDGRYMIRFYRKNEYVGVVDGYIIETGLGFIFNMDYNKFSELLHRKKIKVTEGTQQNAANQ</sequence>
<dbReference type="GO" id="GO:0005886">
    <property type="term" value="C:plasma membrane"/>
    <property type="evidence" value="ECO:0007669"/>
    <property type="project" value="InterPro"/>
</dbReference>
<evidence type="ECO:0000256" key="3">
    <source>
        <dbReference type="ARBA" id="ARBA00022989"/>
    </source>
</evidence>
<dbReference type="Proteomes" id="UP000184048">
    <property type="component" value="Unassembled WGS sequence"/>
</dbReference>
<accession>A0A1M5D6Y9</accession>
<evidence type="ECO:0000256" key="4">
    <source>
        <dbReference type="ARBA" id="ARBA00023136"/>
    </source>
</evidence>
<comment type="subcellular location">
    <subcellularLocation>
        <location evidence="1">Membrane</location>
        <topology evidence="1">Single-pass membrane protein</topology>
    </subcellularLocation>
</comment>
<evidence type="ECO:0000256" key="2">
    <source>
        <dbReference type="ARBA" id="ARBA00022692"/>
    </source>
</evidence>
<keyword evidence="8" id="KW-1185">Reference proteome</keyword>
<evidence type="ECO:0000259" key="6">
    <source>
        <dbReference type="Pfam" id="PF04357"/>
    </source>
</evidence>
<evidence type="ECO:0000313" key="8">
    <source>
        <dbReference type="Proteomes" id="UP000184048"/>
    </source>
</evidence>
<feature type="domain" description="Translocation and assembly module TamB C-terminal" evidence="6">
    <location>
        <begin position="1194"/>
        <end position="1658"/>
    </location>
</feature>
<dbReference type="InterPro" id="IPR008023">
    <property type="entry name" value="DUF748"/>
</dbReference>
<dbReference type="RefSeq" id="WP_072836282.1">
    <property type="nucleotide sequence ID" value="NZ_FQUU01000014.1"/>
</dbReference>
<proteinExistence type="predicted"/>
<name>A0A1M5D6Y9_9BACT</name>
<evidence type="ECO:0000256" key="1">
    <source>
        <dbReference type="ARBA" id="ARBA00004167"/>
    </source>
</evidence>
<dbReference type="Pfam" id="PF05359">
    <property type="entry name" value="DUF748"/>
    <property type="match status" value="1"/>
</dbReference>
<evidence type="ECO:0000313" key="7">
    <source>
        <dbReference type="EMBL" id="SHF62809.1"/>
    </source>
</evidence>
<dbReference type="Pfam" id="PF04357">
    <property type="entry name" value="TamB"/>
    <property type="match status" value="1"/>
</dbReference>
<dbReference type="OrthoDB" id="9811276at2"/>
<dbReference type="GO" id="GO:0009306">
    <property type="term" value="P:protein secretion"/>
    <property type="evidence" value="ECO:0007669"/>
    <property type="project" value="InterPro"/>
</dbReference>